<reference evidence="1" key="1">
    <citation type="journal article" date="2020" name="New Phytol.">
        <title>Comparative genomics reveals dynamic genome evolution in host specialist ectomycorrhizal fungi.</title>
        <authorList>
            <person name="Lofgren L.A."/>
            <person name="Nguyen N.H."/>
            <person name="Vilgalys R."/>
            <person name="Ruytinx J."/>
            <person name="Liao H.L."/>
            <person name="Branco S."/>
            <person name="Kuo A."/>
            <person name="LaButti K."/>
            <person name="Lipzen A."/>
            <person name="Andreopoulos W."/>
            <person name="Pangilinan J."/>
            <person name="Riley R."/>
            <person name="Hundley H."/>
            <person name="Na H."/>
            <person name="Barry K."/>
            <person name="Grigoriev I.V."/>
            <person name="Stajich J.E."/>
            <person name="Kennedy P.G."/>
        </authorList>
    </citation>
    <scope>NUCLEOTIDE SEQUENCE</scope>
    <source>
        <strain evidence="1">MN1</strain>
    </source>
</reference>
<sequence length="163" mass="18789">MSYWYGKVVDIYLKAGRMYGLKYSGTIARLTWKTRMLTCVGEYELILSDLITVVDMCCVEGRSRNHPAIHEGDLVQPQIPIGTLYNRWTIDIKFSRDHKMVYTKAVNIHNSQIATKTCHQWFNEECIATLGRQLHKNVKAGLPSLYCDINFDLEFLSLLTLPI</sequence>
<dbReference type="Proteomes" id="UP000807769">
    <property type="component" value="Unassembled WGS sequence"/>
</dbReference>
<name>A0A9P7DVV5_9AGAM</name>
<protein>
    <submittedName>
        <fullName evidence="1">Uncharacterized protein</fullName>
    </submittedName>
</protein>
<dbReference type="RefSeq" id="XP_041186820.1">
    <property type="nucleotide sequence ID" value="XM_041333600.1"/>
</dbReference>
<evidence type="ECO:0000313" key="2">
    <source>
        <dbReference type="Proteomes" id="UP000807769"/>
    </source>
</evidence>
<gene>
    <name evidence="1" type="ORF">BJ212DRAFT_1304406</name>
</gene>
<evidence type="ECO:0000313" key="1">
    <source>
        <dbReference type="EMBL" id="KAG1804196.1"/>
    </source>
</evidence>
<keyword evidence="2" id="KW-1185">Reference proteome</keyword>
<organism evidence="1 2">
    <name type="scientific">Suillus subaureus</name>
    <dbReference type="NCBI Taxonomy" id="48587"/>
    <lineage>
        <taxon>Eukaryota</taxon>
        <taxon>Fungi</taxon>
        <taxon>Dikarya</taxon>
        <taxon>Basidiomycota</taxon>
        <taxon>Agaricomycotina</taxon>
        <taxon>Agaricomycetes</taxon>
        <taxon>Agaricomycetidae</taxon>
        <taxon>Boletales</taxon>
        <taxon>Suillineae</taxon>
        <taxon>Suillaceae</taxon>
        <taxon>Suillus</taxon>
    </lineage>
</organism>
<accession>A0A9P7DVV5</accession>
<dbReference type="GeneID" id="64627617"/>
<proteinExistence type="predicted"/>
<dbReference type="AlphaFoldDB" id="A0A9P7DVV5"/>
<dbReference type="OrthoDB" id="2637047at2759"/>
<dbReference type="EMBL" id="JABBWG010000061">
    <property type="protein sequence ID" value="KAG1804196.1"/>
    <property type="molecule type" value="Genomic_DNA"/>
</dbReference>
<comment type="caution">
    <text evidence="1">The sequence shown here is derived from an EMBL/GenBank/DDBJ whole genome shotgun (WGS) entry which is preliminary data.</text>
</comment>